<comment type="caution">
    <text evidence="1">The sequence shown here is derived from an EMBL/GenBank/DDBJ whole genome shotgun (WGS) entry which is preliminary data.</text>
</comment>
<dbReference type="Proteomes" id="UP000542742">
    <property type="component" value="Unassembled WGS sequence"/>
</dbReference>
<gene>
    <name evidence="1" type="ORF">BKA14_001395</name>
</gene>
<reference evidence="1 2" key="1">
    <citation type="submission" date="2020-08" db="EMBL/GenBank/DDBJ databases">
        <title>Sequencing the genomes of 1000 actinobacteria strains.</title>
        <authorList>
            <person name="Klenk H.-P."/>
        </authorList>
    </citation>
    <scope>NUCLEOTIDE SEQUENCE [LARGE SCALE GENOMIC DNA]</scope>
    <source>
        <strain evidence="1 2">DSM 45518</strain>
    </source>
</reference>
<evidence type="ECO:0000313" key="2">
    <source>
        <dbReference type="Proteomes" id="UP000542742"/>
    </source>
</evidence>
<proteinExistence type="predicted"/>
<keyword evidence="2" id="KW-1185">Reference proteome</keyword>
<name>A0A7W7CMH5_9ACTN</name>
<dbReference type="AlphaFoldDB" id="A0A7W7CMH5"/>
<organism evidence="1 2">
    <name type="scientific">Paractinoplanes abujensis</name>
    <dbReference type="NCBI Taxonomy" id="882441"/>
    <lineage>
        <taxon>Bacteria</taxon>
        <taxon>Bacillati</taxon>
        <taxon>Actinomycetota</taxon>
        <taxon>Actinomycetes</taxon>
        <taxon>Micromonosporales</taxon>
        <taxon>Micromonosporaceae</taxon>
        <taxon>Paractinoplanes</taxon>
    </lineage>
</organism>
<accession>A0A7W7CMH5</accession>
<evidence type="ECO:0000313" key="1">
    <source>
        <dbReference type="EMBL" id="MBB4691247.1"/>
    </source>
</evidence>
<protein>
    <submittedName>
        <fullName evidence="1">Uncharacterized protein</fullName>
    </submittedName>
</protein>
<dbReference type="EMBL" id="JACHMF010000001">
    <property type="protein sequence ID" value="MBB4691247.1"/>
    <property type="molecule type" value="Genomic_DNA"/>
</dbReference>
<sequence>MLGPGTGWEHVCAVLRALPDRFDPTGVRLIAWFD</sequence>